<dbReference type="AlphaFoldDB" id="A0AAV4WKJ3"/>
<evidence type="ECO:0000313" key="2">
    <source>
        <dbReference type="Proteomes" id="UP001054837"/>
    </source>
</evidence>
<keyword evidence="2" id="KW-1185">Reference proteome</keyword>
<reference evidence="1 2" key="1">
    <citation type="submission" date="2021-06" db="EMBL/GenBank/DDBJ databases">
        <title>Caerostris darwini draft genome.</title>
        <authorList>
            <person name="Kono N."/>
            <person name="Arakawa K."/>
        </authorList>
    </citation>
    <scope>NUCLEOTIDE SEQUENCE [LARGE SCALE GENOMIC DNA]</scope>
</reference>
<comment type="caution">
    <text evidence="1">The sequence shown here is derived from an EMBL/GenBank/DDBJ whole genome shotgun (WGS) entry which is preliminary data.</text>
</comment>
<dbReference type="EMBL" id="BPLQ01014720">
    <property type="protein sequence ID" value="GIY82379.1"/>
    <property type="molecule type" value="Genomic_DNA"/>
</dbReference>
<organism evidence="1 2">
    <name type="scientific">Caerostris darwini</name>
    <dbReference type="NCBI Taxonomy" id="1538125"/>
    <lineage>
        <taxon>Eukaryota</taxon>
        <taxon>Metazoa</taxon>
        <taxon>Ecdysozoa</taxon>
        <taxon>Arthropoda</taxon>
        <taxon>Chelicerata</taxon>
        <taxon>Arachnida</taxon>
        <taxon>Araneae</taxon>
        <taxon>Araneomorphae</taxon>
        <taxon>Entelegynae</taxon>
        <taxon>Araneoidea</taxon>
        <taxon>Araneidae</taxon>
        <taxon>Caerostris</taxon>
    </lineage>
</organism>
<evidence type="ECO:0000313" key="1">
    <source>
        <dbReference type="EMBL" id="GIY82379.1"/>
    </source>
</evidence>
<name>A0AAV4WKJ3_9ARAC</name>
<accession>A0AAV4WKJ3</accession>
<sequence>MIFSSLVWDLRICFDVFISMLKCCDSSAHAACRPDINLDFRRDWRRS</sequence>
<feature type="non-terminal residue" evidence="1">
    <location>
        <position position="47"/>
    </location>
</feature>
<proteinExistence type="predicted"/>
<dbReference type="Proteomes" id="UP001054837">
    <property type="component" value="Unassembled WGS sequence"/>
</dbReference>
<protein>
    <submittedName>
        <fullName evidence="1">Uncharacterized protein</fullName>
    </submittedName>
</protein>
<gene>
    <name evidence="1" type="ORF">CDAR_617421</name>
</gene>